<name>A0ABQ7KEG8_9FUNG</name>
<evidence type="ECO:0000256" key="1">
    <source>
        <dbReference type="PROSITE-ProRule" id="PRU00290"/>
    </source>
</evidence>
<evidence type="ECO:0000259" key="4">
    <source>
        <dbReference type="PROSITE" id="PS50892"/>
    </source>
</evidence>
<feature type="domain" description="V-SNARE coiled-coil homology" evidence="4">
    <location>
        <begin position="29"/>
        <end position="89"/>
    </location>
</feature>
<evidence type="ECO:0000313" key="5">
    <source>
        <dbReference type="EMBL" id="KAG0295992.1"/>
    </source>
</evidence>
<accession>A0ABQ7KEG8</accession>
<dbReference type="PANTHER" id="PTHR45701">
    <property type="entry name" value="SYNAPTOBREVIN FAMILY MEMBER"/>
    <property type="match status" value="1"/>
</dbReference>
<feature type="compositionally biased region" description="Polar residues" evidence="2">
    <location>
        <begin position="1"/>
        <end position="15"/>
    </location>
</feature>
<keyword evidence="3" id="KW-0812">Transmembrane</keyword>
<gene>
    <name evidence="5" type="ORF">BGZ96_010413</name>
</gene>
<dbReference type="Pfam" id="PF00957">
    <property type="entry name" value="Synaptobrevin"/>
    <property type="match status" value="1"/>
</dbReference>
<dbReference type="InterPro" id="IPR001388">
    <property type="entry name" value="Synaptobrevin-like"/>
</dbReference>
<evidence type="ECO:0000313" key="6">
    <source>
        <dbReference type="Proteomes" id="UP001194696"/>
    </source>
</evidence>
<dbReference type="Proteomes" id="UP001194696">
    <property type="component" value="Unassembled WGS sequence"/>
</dbReference>
<dbReference type="InterPro" id="IPR042855">
    <property type="entry name" value="V_SNARE_CC"/>
</dbReference>
<evidence type="ECO:0000256" key="3">
    <source>
        <dbReference type="SAM" id="Phobius"/>
    </source>
</evidence>
<evidence type="ECO:0000256" key="2">
    <source>
        <dbReference type="SAM" id="MobiDB-lite"/>
    </source>
</evidence>
<keyword evidence="3" id="KW-1133">Transmembrane helix</keyword>
<comment type="caution">
    <text evidence="5">The sequence shown here is derived from an EMBL/GenBank/DDBJ whole genome shotgun (WGS) entry which is preliminary data.</text>
</comment>
<feature type="region of interest" description="Disordered" evidence="2">
    <location>
        <begin position="1"/>
        <end position="32"/>
    </location>
</feature>
<dbReference type="Gene3D" id="1.20.5.110">
    <property type="match status" value="1"/>
</dbReference>
<sequence>MARSLISTTTISCYRSTPYDPPQSGPSSKTAQLQQQVDDVVGVMQQNIDAVKGRGEKLDTLNHKTADLEQGAVQFRRGASGVRRQMWLKNMKWRIAIILGVILLLVIIIVPIVKSS</sequence>
<protein>
    <recommendedName>
        <fullName evidence="4">V-SNARE coiled-coil homology domain-containing protein</fullName>
    </recommendedName>
</protein>
<keyword evidence="1" id="KW-0175">Coiled coil</keyword>
<dbReference type="PROSITE" id="PS50892">
    <property type="entry name" value="V_SNARE"/>
    <property type="match status" value="1"/>
</dbReference>
<dbReference type="EMBL" id="JAAAIM010000068">
    <property type="protein sequence ID" value="KAG0295992.1"/>
    <property type="molecule type" value="Genomic_DNA"/>
</dbReference>
<dbReference type="InterPro" id="IPR016444">
    <property type="entry name" value="Synaptobrevin/VAMP"/>
</dbReference>
<keyword evidence="3" id="KW-0472">Membrane</keyword>
<feature type="transmembrane region" description="Helical" evidence="3">
    <location>
        <begin position="93"/>
        <end position="113"/>
    </location>
</feature>
<dbReference type="SUPFAM" id="SSF58038">
    <property type="entry name" value="SNARE fusion complex"/>
    <property type="match status" value="1"/>
</dbReference>
<reference evidence="5 6" key="1">
    <citation type="journal article" date="2020" name="Fungal Divers.">
        <title>Resolving the Mortierellaceae phylogeny through synthesis of multi-gene phylogenetics and phylogenomics.</title>
        <authorList>
            <person name="Vandepol N."/>
            <person name="Liber J."/>
            <person name="Desiro A."/>
            <person name="Na H."/>
            <person name="Kennedy M."/>
            <person name="Barry K."/>
            <person name="Grigoriev I.V."/>
            <person name="Miller A.N."/>
            <person name="O'Donnell K."/>
            <person name="Stajich J.E."/>
            <person name="Bonito G."/>
        </authorList>
    </citation>
    <scope>NUCLEOTIDE SEQUENCE [LARGE SCALE GENOMIC DNA]</scope>
    <source>
        <strain evidence="5 6">AD045</strain>
    </source>
</reference>
<organism evidence="5 6">
    <name type="scientific">Linnemannia gamsii</name>
    <dbReference type="NCBI Taxonomy" id="64522"/>
    <lineage>
        <taxon>Eukaryota</taxon>
        <taxon>Fungi</taxon>
        <taxon>Fungi incertae sedis</taxon>
        <taxon>Mucoromycota</taxon>
        <taxon>Mortierellomycotina</taxon>
        <taxon>Mortierellomycetes</taxon>
        <taxon>Mortierellales</taxon>
        <taxon>Mortierellaceae</taxon>
        <taxon>Linnemannia</taxon>
    </lineage>
</organism>
<proteinExistence type="predicted"/>
<keyword evidence="6" id="KW-1185">Reference proteome</keyword>
<dbReference type="PRINTS" id="PR00219">
    <property type="entry name" value="SYNAPTOBREVN"/>
</dbReference>